<evidence type="ECO:0000256" key="2">
    <source>
        <dbReference type="SAM" id="Phobius"/>
    </source>
</evidence>
<protein>
    <submittedName>
        <fullName evidence="3">Uncharacterized protein</fullName>
    </submittedName>
</protein>
<sequence length="106" mass="12092">MVIVIDDEKVMRCARRISLSLVALAVLLFLVLSGMVFKFSTEHALEYEMKYNMMNASGKAVASSMRKTGEVEDSLLNNKNAFRNTKKNGKNNAFFDEVSRKHRNDR</sequence>
<evidence type="ECO:0000256" key="1">
    <source>
        <dbReference type="SAM" id="MobiDB-lite"/>
    </source>
</evidence>
<dbReference type="AlphaFoldDB" id="H7ELQ2"/>
<dbReference type="EMBL" id="AGRW01000049">
    <property type="protein sequence ID" value="EIC01593.1"/>
    <property type="molecule type" value="Genomic_DNA"/>
</dbReference>
<feature type="region of interest" description="Disordered" evidence="1">
    <location>
        <begin position="81"/>
        <end position="106"/>
    </location>
</feature>
<evidence type="ECO:0000313" key="4">
    <source>
        <dbReference type="Proteomes" id="UP000003571"/>
    </source>
</evidence>
<dbReference type="STRING" id="907348.TresaDRAFT_1202"/>
<dbReference type="eggNOG" id="ENOG5031DU9">
    <property type="taxonomic scope" value="Bacteria"/>
</dbReference>
<gene>
    <name evidence="3" type="ORF">TresaDRAFT_1202</name>
</gene>
<comment type="caution">
    <text evidence="3">The sequence shown here is derived from an EMBL/GenBank/DDBJ whole genome shotgun (WGS) entry which is preliminary data.</text>
</comment>
<accession>H7ELQ2</accession>
<keyword evidence="2" id="KW-0472">Membrane</keyword>
<feature type="transmembrane region" description="Helical" evidence="2">
    <location>
        <begin position="17"/>
        <end position="37"/>
    </location>
</feature>
<dbReference type="Proteomes" id="UP000003571">
    <property type="component" value="Unassembled WGS sequence"/>
</dbReference>
<keyword evidence="4" id="KW-1185">Reference proteome</keyword>
<proteinExistence type="predicted"/>
<name>H7ELQ2_9SPIR</name>
<evidence type="ECO:0000313" key="3">
    <source>
        <dbReference type="EMBL" id="EIC01593.1"/>
    </source>
</evidence>
<organism evidence="3 4">
    <name type="scientific">Treponema saccharophilum DSM 2985</name>
    <dbReference type="NCBI Taxonomy" id="907348"/>
    <lineage>
        <taxon>Bacteria</taxon>
        <taxon>Pseudomonadati</taxon>
        <taxon>Spirochaetota</taxon>
        <taxon>Spirochaetia</taxon>
        <taxon>Spirochaetales</taxon>
        <taxon>Treponemataceae</taxon>
        <taxon>Treponema</taxon>
    </lineage>
</organism>
<keyword evidence="2" id="KW-1133">Transmembrane helix</keyword>
<dbReference type="RefSeq" id="WP_002704937.1">
    <property type="nucleotide sequence ID" value="NZ_AGRW01000049.1"/>
</dbReference>
<keyword evidence="2" id="KW-0812">Transmembrane</keyword>
<reference evidence="3 4" key="1">
    <citation type="submission" date="2011-09" db="EMBL/GenBank/DDBJ databases">
        <title>The draft genome of Treponema saccharophilum DSM 2985.</title>
        <authorList>
            <consortium name="US DOE Joint Genome Institute (JGI-PGF)"/>
            <person name="Lucas S."/>
            <person name="Copeland A."/>
            <person name="Lapidus A."/>
            <person name="Glavina del Rio T."/>
            <person name="Dalin E."/>
            <person name="Tice H."/>
            <person name="Bruce D."/>
            <person name="Goodwin L."/>
            <person name="Pitluck S."/>
            <person name="Peters L."/>
            <person name="Kyrpides N."/>
            <person name="Mavromatis K."/>
            <person name="Ivanova N."/>
            <person name="Markowitz V."/>
            <person name="Cheng J.-F."/>
            <person name="Hugenholtz P."/>
            <person name="Woyke T."/>
            <person name="Wu D."/>
            <person name="Gronow S."/>
            <person name="Wellnitz S."/>
            <person name="Brambilla E."/>
            <person name="Klenk H.-P."/>
            <person name="Eisen J.A."/>
        </authorList>
    </citation>
    <scope>NUCLEOTIDE SEQUENCE [LARGE SCALE GENOMIC DNA]</scope>
    <source>
        <strain evidence="3 4">DSM 2985</strain>
    </source>
</reference>
<dbReference type="PATRIC" id="fig|907348.3.peg.1845"/>